<name>A0A1D1YDM6_9ARAE</name>
<gene>
    <name evidence="1" type="primary">rsmJ_0</name>
    <name evidence="1" type="ORF">g.124949</name>
</gene>
<organism evidence="1">
    <name type="scientific">Anthurium amnicola</name>
    <dbReference type="NCBI Taxonomy" id="1678845"/>
    <lineage>
        <taxon>Eukaryota</taxon>
        <taxon>Viridiplantae</taxon>
        <taxon>Streptophyta</taxon>
        <taxon>Embryophyta</taxon>
        <taxon>Tracheophyta</taxon>
        <taxon>Spermatophyta</taxon>
        <taxon>Magnoliopsida</taxon>
        <taxon>Liliopsida</taxon>
        <taxon>Araceae</taxon>
        <taxon>Pothoideae</taxon>
        <taxon>Potheae</taxon>
        <taxon>Anthurium</taxon>
    </lineage>
</organism>
<keyword evidence="1" id="KW-0489">Methyltransferase</keyword>
<evidence type="ECO:0000313" key="1">
    <source>
        <dbReference type="EMBL" id="JAT52723.1"/>
    </source>
</evidence>
<sequence>MVIREAVENSSERRESGVSALLWHVMRGTSSRLHSKAEQVLRLVMDESILSMHDEVGEGSDTVVKVVTGTLKRSCEVLEPTELNLAWNCLLKEINLSIVNEQLLHLNRLLSILTFVIQFRKGTKICNYVPVFELVKLLVQTYVTPNCSYLEHSPETANKVLGLILCLLNVHVIVNGLIPTSTIVVDWAPVFHIRNSRLLGFIKNILLKDSNVISAFKTEIISALDSLIVSSPAEVLCLLLIFFERDGKSHSFDGFIGESVDKISKTREFFEERLCYWFRVIMDIVEENEIVEIHACDLAVLWGILDVYPHICCRHGRPSSITNLIDALMRLLSIDT</sequence>
<dbReference type="GO" id="GO:0008168">
    <property type="term" value="F:methyltransferase activity"/>
    <property type="evidence" value="ECO:0007669"/>
    <property type="project" value="UniProtKB-KW"/>
</dbReference>
<accession>A0A1D1YDM6</accession>
<proteinExistence type="predicted"/>
<protein>
    <submittedName>
        <fullName evidence="1">Ribosomal RNA small subunit methyltransferase J</fullName>
    </submittedName>
</protein>
<dbReference type="InterPro" id="IPR052575">
    <property type="entry name" value="SSU_processome_comp_20"/>
</dbReference>
<dbReference type="GO" id="GO:0030686">
    <property type="term" value="C:90S preribosome"/>
    <property type="evidence" value="ECO:0007669"/>
    <property type="project" value="TreeGrafter"/>
</dbReference>
<dbReference type="GO" id="GO:0032040">
    <property type="term" value="C:small-subunit processome"/>
    <property type="evidence" value="ECO:0007669"/>
    <property type="project" value="TreeGrafter"/>
</dbReference>
<feature type="non-terminal residue" evidence="1">
    <location>
        <position position="336"/>
    </location>
</feature>
<dbReference type="EMBL" id="GDJX01015213">
    <property type="protein sequence ID" value="JAT52723.1"/>
    <property type="molecule type" value="Transcribed_RNA"/>
</dbReference>
<dbReference type="PANTHER" id="PTHR17695">
    <property type="entry name" value="SMALL SUBUNIT PROCESSOME COMPONENT 20 HOMOLOG"/>
    <property type="match status" value="1"/>
</dbReference>
<dbReference type="GO" id="GO:0032259">
    <property type="term" value="P:methylation"/>
    <property type="evidence" value="ECO:0007669"/>
    <property type="project" value="UniProtKB-KW"/>
</dbReference>
<keyword evidence="1" id="KW-0808">Transferase</keyword>
<dbReference type="AlphaFoldDB" id="A0A1D1YDM6"/>
<dbReference type="PANTHER" id="PTHR17695:SF11">
    <property type="entry name" value="SMALL SUBUNIT PROCESSOME COMPONENT 20 HOMOLOG"/>
    <property type="match status" value="1"/>
</dbReference>
<reference evidence="1" key="1">
    <citation type="submission" date="2015-07" db="EMBL/GenBank/DDBJ databases">
        <title>Transcriptome Assembly of Anthurium amnicola.</title>
        <authorList>
            <person name="Suzuki J."/>
        </authorList>
    </citation>
    <scope>NUCLEOTIDE SEQUENCE</scope>
</reference>